<name>A0A0K0X136_MYCGD</name>
<sequence>MSAPSWVKSLLAFERDGDVFCIREPAPNTIERLFGGLIAAQSLGAAGATVDGGKIPQSLHAYFVRGGRYDTDVEFRVTRIRDGRAFATRQVSASQDGKVILEMIASFHAPEPGMDWQPKTPPRLEFGDAVPKAPEIDFGHAFDVRTRTTDDSEFAVPPFWIRTREPVEDDPLIRACALTYISDLGPVPTALPPTIRLRPDLGFATSLDHSIWFHRPFRPEVWHRYELRAANHNDSRGLTTGSLLDESGVLIASVSQEALWRIDDSRRVSTL</sequence>
<proteinExistence type="inferred from homology"/>
<dbReference type="RefSeq" id="WP_049743465.1">
    <property type="nucleotide sequence ID" value="NZ_CP012150.1"/>
</dbReference>
<gene>
    <name evidence="5" type="ORF">AFA91_03260</name>
</gene>
<feature type="domain" description="Acyl-CoA thioesterase-like N-terminal HotDog" evidence="3">
    <location>
        <begin position="29"/>
        <end position="108"/>
    </location>
</feature>
<comment type="similarity">
    <text evidence="1">Belongs to the C/M/P thioester hydrolase family.</text>
</comment>
<dbReference type="Gene3D" id="2.40.160.210">
    <property type="entry name" value="Acyl-CoA thioesterase, double hotdog domain"/>
    <property type="match status" value="1"/>
</dbReference>
<dbReference type="KEGG" id="mgo:AFA91_03260"/>
<keyword evidence="2" id="KW-0378">Hydrolase</keyword>
<dbReference type="Proteomes" id="UP000062255">
    <property type="component" value="Chromosome"/>
</dbReference>
<dbReference type="EMBL" id="CP012150">
    <property type="protein sequence ID" value="AKS31057.1"/>
    <property type="molecule type" value="Genomic_DNA"/>
</dbReference>
<dbReference type="InterPro" id="IPR042171">
    <property type="entry name" value="Acyl-CoA_hotdog"/>
</dbReference>
<dbReference type="InterPro" id="IPR049450">
    <property type="entry name" value="ACOT8-like_C"/>
</dbReference>
<organism evidence="5 6">
    <name type="scientific">Mycolicibacterium goodii</name>
    <name type="common">Mycobacterium goodii</name>
    <dbReference type="NCBI Taxonomy" id="134601"/>
    <lineage>
        <taxon>Bacteria</taxon>
        <taxon>Bacillati</taxon>
        <taxon>Actinomycetota</taxon>
        <taxon>Actinomycetes</taxon>
        <taxon>Mycobacteriales</taxon>
        <taxon>Mycobacteriaceae</taxon>
        <taxon>Mycolicibacterium</taxon>
    </lineage>
</organism>
<evidence type="ECO:0000313" key="5">
    <source>
        <dbReference type="EMBL" id="AKS31057.1"/>
    </source>
</evidence>
<reference evidence="5 6" key="1">
    <citation type="submission" date="2015-07" db="EMBL/GenBank/DDBJ databases">
        <title>Complete genome sequence of Mycobacterium goodii X7B, a facultative thermophilic biodesulfurizing bacterium.</title>
        <authorList>
            <person name="Yu B."/>
            <person name="Li F."/>
            <person name="Xu P."/>
        </authorList>
    </citation>
    <scope>NUCLEOTIDE SEQUENCE [LARGE SCALE GENOMIC DNA]</scope>
    <source>
        <strain evidence="5 6">X7B</strain>
    </source>
</reference>
<dbReference type="InterPro" id="IPR029069">
    <property type="entry name" value="HotDog_dom_sf"/>
</dbReference>
<evidence type="ECO:0000256" key="2">
    <source>
        <dbReference type="ARBA" id="ARBA00022801"/>
    </source>
</evidence>
<dbReference type="OrthoDB" id="9781019at2"/>
<dbReference type="GO" id="GO:0047617">
    <property type="term" value="F:fatty acyl-CoA hydrolase activity"/>
    <property type="evidence" value="ECO:0007669"/>
    <property type="project" value="InterPro"/>
</dbReference>
<dbReference type="GO" id="GO:0006637">
    <property type="term" value="P:acyl-CoA metabolic process"/>
    <property type="evidence" value="ECO:0007669"/>
    <property type="project" value="InterPro"/>
</dbReference>
<evidence type="ECO:0000256" key="1">
    <source>
        <dbReference type="ARBA" id="ARBA00006538"/>
    </source>
</evidence>
<evidence type="ECO:0000313" key="6">
    <source>
        <dbReference type="Proteomes" id="UP000062255"/>
    </source>
</evidence>
<dbReference type="PATRIC" id="fig|134601.6.peg.681"/>
<accession>A0A0K0X136</accession>
<dbReference type="STRING" id="134601.AFA91_03260"/>
<dbReference type="PANTHER" id="PTHR11066">
    <property type="entry name" value="ACYL-COA THIOESTERASE"/>
    <property type="match status" value="1"/>
</dbReference>
<protein>
    <submittedName>
        <fullName evidence="5">Acyl-CoA thioesterase</fullName>
    </submittedName>
</protein>
<feature type="domain" description="Acyl-CoA thioesterase-like C-terminal" evidence="4">
    <location>
        <begin position="131"/>
        <end position="259"/>
    </location>
</feature>
<dbReference type="InterPro" id="IPR003703">
    <property type="entry name" value="Acyl_CoA_thio"/>
</dbReference>
<dbReference type="PANTHER" id="PTHR11066:SF34">
    <property type="entry name" value="ACYL-COENZYME A THIOESTERASE 8"/>
    <property type="match status" value="1"/>
</dbReference>
<dbReference type="CDD" id="cd03445">
    <property type="entry name" value="Thioesterase_II_repeat2"/>
    <property type="match status" value="1"/>
</dbReference>
<dbReference type="AlphaFoldDB" id="A0A0K0X136"/>
<dbReference type="SUPFAM" id="SSF54637">
    <property type="entry name" value="Thioesterase/thiol ester dehydrase-isomerase"/>
    <property type="match status" value="2"/>
</dbReference>
<dbReference type="Pfam" id="PF20789">
    <property type="entry name" value="4HBT_3C"/>
    <property type="match status" value="1"/>
</dbReference>
<dbReference type="GO" id="GO:0009062">
    <property type="term" value="P:fatty acid catabolic process"/>
    <property type="evidence" value="ECO:0007669"/>
    <property type="project" value="TreeGrafter"/>
</dbReference>
<dbReference type="InterPro" id="IPR049449">
    <property type="entry name" value="TesB_ACOT8-like_N"/>
</dbReference>
<dbReference type="Pfam" id="PF13622">
    <property type="entry name" value="4HBT_3"/>
    <property type="match status" value="1"/>
</dbReference>
<dbReference type="CDD" id="cd03444">
    <property type="entry name" value="Thioesterase_II_repeat1"/>
    <property type="match status" value="1"/>
</dbReference>
<evidence type="ECO:0000259" key="4">
    <source>
        <dbReference type="Pfam" id="PF20789"/>
    </source>
</evidence>
<evidence type="ECO:0000259" key="3">
    <source>
        <dbReference type="Pfam" id="PF13622"/>
    </source>
</evidence>